<comment type="caution">
    <text evidence="1">The sequence shown here is derived from an EMBL/GenBank/DDBJ whole genome shotgun (WGS) entry which is preliminary data.</text>
</comment>
<protein>
    <submittedName>
        <fullName evidence="1">Uncharacterized protein</fullName>
    </submittedName>
</protein>
<proteinExistence type="predicted"/>
<dbReference type="EMBL" id="ABCC02000050">
    <property type="protein sequence ID" value="EDP13360.1"/>
    <property type="molecule type" value="Genomic_DNA"/>
</dbReference>
<dbReference type="HOGENOM" id="CLU_3097310_0_0_9"/>
<reference evidence="1 2" key="1">
    <citation type="submission" date="2007-08" db="EMBL/GenBank/DDBJ databases">
        <authorList>
            <person name="Fulton L."/>
            <person name="Clifton S."/>
            <person name="Fulton B."/>
            <person name="Xu J."/>
            <person name="Minx P."/>
            <person name="Pepin K.H."/>
            <person name="Johnson M."/>
            <person name="Thiruvilangam P."/>
            <person name="Bhonagiri V."/>
            <person name="Nash W.E."/>
            <person name="Mardis E.R."/>
            <person name="Wilson R.K."/>
        </authorList>
    </citation>
    <scope>NUCLEOTIDE SEQUENCE [LARGE SCALE GENOMIC DNA]</scope>
    <source>
        <strain evidence="2">ATCC BAA-613 / DSM 15670 / CCUG 46953 / JCM 12243 / WAL 16351</strain>
    </source>
</reference>
<gene>
    <name evidence="1" type="ORF">CLOBOL_06399</name>
</gene>
<evidence type="ECO:0000313" key="2">
    <source>
        <dbReference type="Proteomes" id="UP000005396"/>
    </source>
</evidence>
<dbReference type="AlphaFoldDB" id="A8S2T8"/>
<reference evidence="1 2" key="2">
    <citation type="submission" date="2007-09" db="EMBL/GenBank/DDBJ databases">
        <title>Draft genome sequence of Clostridium bolteae (ATCC BAA-613).</title>
        <authorList>
            <person name="Sudarsanam P."/>
            <person name="Ley R."/>
            <person name="Guruge J."/>
            <person name="Turnbaugh P.J."/>
            <person name="Mahowald M."/>
            <person name="Liep D."/>
            <person name="Gordon J."/>
        </authorList>
    </citation>
    <scope>NUCLEOTIDE SEQUENCE [LARGE SCALE GENOMIC DNA]</scope>
    <source>
        <strain evidence="2">ATCC BAA-613 / DSM 15670 / CCUG 46953 / JCM 12243 / WAL 16351</strain>
    </source>
</reference>
<evidence type="ECO:0000313" key="1">
    <source>
        <dbReference type="EMBL" id="EDP13360.1"/>
    </source>
</evidence>
<accession>A8S2T8</accession>
<sequence>MGDKGRYDITEYSKSKGLNPSLMTAALPAYDSIRRCCVHCGIFKNSACGMT</sequence>
<organism evidence="1 2">
    <name type="scientific">Enterocloster bolteae (strain ATCC BAA-613 / DSM 15670 / CCUG 46953 / JCM 12243 / WAL 16351)</name>
    <name type="common">Clostridium bolteae</name>
    <dbReference type="NCBI Taxonomy" id="411902"/>
    <lineage>
        <taxon>Bacteria</taxon>
        <taxon>Bacillati</taxon>
        <taxon>Bacillota</taxon>
        <taxon>Clostridia</taxon>
        <taxon>Lachnospirales</taxon>
        <taxon>Lachnospiraceae</taxon>
        <taxon>Enterocloster</taxon>
    </lineage>
</organism>
<dbReference type="PaxDb" id="411902-CLOBOL_06399"/>
<dbReference type="Proteomes" id="UP000005396">
    <property type="component" value="Unassembled WGS sequence"/>
</dbReference>
<name>A8S2T8_ENTBW</name>